<feature type="region of interest" description="Disordered" evidence="1">
    <location>
        <begin position="73"/>
        <end position="97"/>
    </location>
</feature>
<comment type="caution">
    <text evidence="2">The sequence shown here is derived from an EMBL/GenBank/DDBJ whole genome shotgun (WGS) entry which is preliminary data.</text>
</comment>
<evidence type="ECO:0000256" key="1">
    <source>
        <dbReference type="SAM" id="MobiDB-lite"/>
    </source>
</evidence>
<proteinExistence type="predicted"/>
<gene>
    <name evidence="2" type="ORF">KIPB_016023</name>
</gene>
<accession>A0A391NYR4</accession>
<feature type="non-terminal residue" evidence="2">
    <location>
        <position position="1"/>
    </location>
</feature>
<reference evidence="2 3" key="1">
    <citation type="journal article" date="2018" name="PLoS ONE">
        <title>The draft genome of Kipferlia bialata reveals reductive genome evolution in fornicate parasites.</title>
        <authorList>
            <person name="Tanifuji G."/>
            <person name="Takabayashi S."/>
            <person name="Kume K."/>
            <person name="Takagi M."/>
            <person name="Nakayama T."/>
            <person name="Kamikawa R."/>
            <person name="Inagaki Y."/>
            <person name="Hashimoto T."/>
        </authorList>
    </citation>
    <scope>NUCLEOTIDE SEQUENCE [LARGE SCALE GENOMIC DNA]</scope>
    <source>
        <strain evidence="2">NY0173</strain>
    </source>
</reference>
<protein>
    <submittedName>
        <fullName evidence="2">Uncharacterized protein</fullName>
    </submittedName>
</protein>
<name>A0A391NYR4_9EUKA</name>
<organism evidence="2 3">
    <name type="scientific">Kipferlia bialata</name>
    <dbReference type="NCBI Taxonomy" id="797122"/>
    <lineage>
        <taxon>Eukaryota</taxon>
        <taxon>Metamonada</taxon>
        <taxon>Carpediemonas-like organisms</taxon>
        <taxon>Kipferlia</taxon>
    </lineage>
</organism>
<dbReference type="AlphaFoldDB" id="A0A391NYR4"/>
<evidence type="ECO:0000313" key="3">
    <source>
        <dbReference type="Proteomes" id="UP000265618"/>
    </source>
</evidence>
<dbReference type="Proteomes" id="UP000265618">
    <property type="component" value="Unassembled WGS sequence"/>
</dbReference>
<sequence>LLPLLPTTPKDLSKPFFSALSHLPPECRVIIASRLNMQFCEPKDRPEKVLSFGQGLDLYDAYLGLLKECQKDAEEGAGSGEAETDSPSGVGSPAPPPFHTCSVDPLAGVEAHTLDGMAAIVCDTAHKMQAVVRQNRDPPKALIGQLGFMFLLPFLYTDQQVLRVI</sequence>
<dbReference type="EMBL" id="BDIP01009437">
    <property type="protein sequence ID" value="GCA65016.1"/>
    <property type="molecule type" value="Genomic_DNA"/>
</dbReference>
<evidence type="ECO:0000313" key="2">
    <source>
        <dbReference type="EMBL" id="GCA65016.1"/>
    </source>
</evidence>
<keyword evidence="3" id="KW-1185">Reference proteome</keyword>